<evidence type="ECO:0000259" key="3">
    <source>
        <dbReference type="Pfam" id="PF05569"/>
    </source>
</evidence>
<feature type="transmembrane region" description="Helical" evidence="2">
    <location>
        <begin position="6"/>
        <end position="22"/>
    </location>
</feature>
<dbReference type="EMBL" id="BTPE01000005">
    <property type="protein sequence ID" value="GMQ33673.1"/>
    <property type="molecule type" value="Genomic_DNA"/>
</dbReference>
<dbReference type="PANTHER" id="PTHR34978">
    <property type="entry name" value="POSSIBLE SENSOR-TRANSDUCER PROTEIN BLAR"/>
    <property type="match status" value="1"/>
</dbReference>
<keyword evidence="2" id="KW-0472">Membrane</keyword>
<dbReference type="PANTHER" id="PTHR34978:SF3">
    <property type="entry name" value="SLR0241 PROTEIN"/>
    <property type="match status" value="1"/>
</dbReference>
<feature type="transmembrane region" description="Helical" evidence="2">
    <location>
        <begin position="99"/>
        <end position="117"/>
    </location>
</feature>
<dbReference type="Pfam" id="PF05569">
    <property type="entry name" value="Peptidase_M56"/>
    <property type="match status" value="1"/>
</dbReference>
<dbReference type="RefSeq" id="WP_338228481.1">
    <property type="nucleotide sequence ID" value="NZ_BTPE01000005.1"/>
</dbReference>
<reference evidence="4 5" key="1">
    <citation type="submission" date="2023-08" db="EMBL/GenBank/DDBJ databases">
        <title>Draft genome sequence of Algoriphagus taiwanensis.</title>
        <authorList>
            <person name="Takatani N."/>
            <person name="Hosokawa M."/>
            <person name="Sawabe T."/>
        </authorList>
    </citation>
    <scope>NUCLEOTIDE SEQUENCE [LARGE SCALE GENOMIC DNA]</scope>
    <source>
        <strain evidence="4 5">JCM 19755</strain>
    </source>
</reference>
<feature type="region of interest" description="Disordered" evidence="1">
    <location>
        <begin position="605"/>
        <end position="624"/>
    </location>
</feature>
<feature type="transmembrane region" description="Helical" evidence="2">
    <location>
        <begin position="34"/>
        <end position="53"/>
    </location>
</feature>
<evidence type="ECO:0000313" key="4">
    <source>
        <dbReference type="EMBL" id="GMQ33673.1"/>
    </source>
</evidence>
<dbReference type="InterPro" id="IPR008756">
    <property type="entry name" value="Peptidase_M56"/>
</dbReference>
<gene>
    <name evidence="4" type="ORF">Ataiwa_19450</name>
</gene>
<dbReference type="CDD" id="cd07341">
    <property type="entry name" value="M56_BlaR1_MecR1_like"/>
    <property type="match status" value="1"/>
</dbReference>
<evidence type="ECO:0000256" key="1">
    <source>
        <dbReference type="SAM" id="MobiDB-lite"/>
    </source>
</evidence>
<name>A0ABQ6Q0F0_9BACT</name>
<evidence type="ECO:0000313" key="5">
    <source>
        <dbReference type="Proteomes" id="UP001307705"/>
    </source>
</evidence>
<proteinExistence type="predicted"/>
<evidence type="ECO:0000256" key="2">
    <source>
        <dbReference type="SAM" id="Phobius"/>
    </source>
</evidence>
<accession>A0ABQ6Q0F0</accession>
<feature type="transmembrane region" description="Helical" evidence="2">
    <location>
        <begin position="272"/>
        <end position="292"/>
    </location>
</feature>
<feature type="compositionally biased region" description="Basic and acidic residues" evidence="1">
    <location>
        <begin position="615"/>
        <end position="624"/>
    </location>
</feature>
<dbReference type="Proteomes" id="UP001307705">
    <property type="component" value="Unassembled WGS sequence"/>
</dbReference>
<sequence>MEYLFKSILCLLLLLLFYRLFLHQEVLYRFNRFFLLAAVIGSFLIPLITYEVVKEVPMDEVSGVIYPEESYSGEFQEASLPTDVEPVISSPKAEFPWKWILWGVYLVGVAVFLIRFVRNIKFIRDQIKNNVLVTYRKETLVLLDAETLPFSFLKYIFFHKKTYETAGIPEAVFLHEQCHVREKHSWDILWLEFLLIPFWFHPGLHLALQAIRLNHEFIADREVIKETPVQEYQHLLVSILSGQNEFSLGSRLNFSLTKKRFKMMKKTSKPGIQILKIGALVAFLGVIVAVFAKKVEVNVAAEDLQAGNELANPQQPKILSLKVSSSGDVFLENEKLTREELSNHLASLKGEELVVSLNAEPGMEMGDVSDLQELLLAHNVRRIYFQKASNQTEIAEEDPDKERYYRDAIFLIESQDMEYTQKSYSQLSEAQKAGLLFKNKPVQKKTPEPEAYEFWKNKDEVALWIDGKPVDNSVLATFKPEDFVWAFQSRVFPNARSEKYPQPYQVHLYREAYYEQELGPSSAMFQPRTNQDTITLTQRNITSYKDLSRYPDPTTAYLQKNAKYEKLKGSEDAYSPMVKAELEDLYQELKSTYDQAPANRQKRLVKPLPPNIPARRKDSSNEEITKVSTDPNLVSYSLAFSPQSQSKALKSYIQLYGEYQTKAYENRLFSKWTQEEIHQLESQFEELRTLYSSLTLKERPQVQRVNFPFFRLEKDGKTIYKKIEELTEEERKSMNC</sequence>
<protein>
    <recommendedName>
        <fullName evidence="3">Peptidase M56 domain-containing protein</fullName>
    </recommendedName>
</protein>
<feature type="domain" description="Peptidase M56" evidence="3">
    <location>
        <begin position="171"/>
        <end position="263"/>
    </location>
</feature>
<dbReference type="InterPro" id="IPR052173">
    <property type="entry name" value="Beta-lactam_resp_regulator"/>
</dbReference>
<comment type="caution">
    <text evidence="4">The sequence shown here is derived from an EMBL/GenBank/DDBJ whole genome shotgun (WGS) entry which is preliminary data.</text>
</comment>
<keyword evidence="5" id="KW-1185">Reference proteome</keyword>
<keyword evidence="2" id="KW-0812">Transmembrane</keyword>
<organism evidence="4 5">
    <name type="scientific">Algoriphagus taiwanensis</name>
    <dbReference type="NCBI Taxonomy" id="1445656"/>
    <lineage>
        <taxon>Bacteria</taxon>
        <taxon>Pseudomonadati</taxon>
        <taxon>Bacteroidota</taxon>
        <taxon>Cytophagia</taxon>
        <taxon>Cytophagales</taxon>
        <taxon>Cyclobacteriaceae</taxon>
        <taxon>Algoriphagus</taxon>
    </lineage>
</organism>
<keyword evidence="2" id="KW-1133">Transmembrane helix</keyword>